<name>A0A239NCY6_9ACTN</name>
<evidence type="ECO:0000256" key="1">
    <source>
        <dbReference type="ARBA" id="ARBA00022801"/>
    </source>
</evidence>
<evidence type="ECO:0000313" key="3">
    <source>
        <dbReference type="Proteomes" id="UP000198362"/>
    </source>
</evidence>
<dbReference type="SUPFAM" id="SSF63817">
    <property type="entry name" value="Sortase"/>
    <property type="match status" value="1"/>
</dbReference>
<dbReference type="CDD" id="cd05829">
    <property type="entry name" value="Sortase_F"/>
    <property type="match status" value="1"/>
</dbReference>
<keyword evidence="3" id="KW-1185">Reference proteome</keyword>
<dbReference type="Pfam" id="PF04203">
    <property type="entry name" value="Sortase"/>
    <property type="match status" value="1"/>
</dbReference>
<sequence>MSTVDRSTPAVIRHRGGWLVPAGRTGVVGLTATALALCAAAGASLGLAVGDSTPPPAAARWHVGCCVRPVEAAVVADPLAALPPPSEVRIPRVDIRSALVGLDLDSKGELEAPVDFAKAGWYEQGTRPGEAGPAVIAGHVDSYRGPAVFFRLRELRPGDTVEVRRGERWLPFRVVATGHYPKDKFPTARVYGATPGAELRLITCGGEFDRSKRSYRDNVVVYAVDARVPELPRTKGHGPTEWQ</sequence>
<accession>A0A239NCY6</accession>
<keyword evidence="1" id="KW-0378">Hydrolase</keyword>
<gene>
    <name evidence="2" type="ORF">SAMN05421812_108156</name>
</gene>
<dbReference type="InterPro" id="IPR005754">
    <property type="entry name" value="Sortase"/>
</dbReference>
<dbReference type="RefSeq" id="WP_089251362.1">
    <property type="nucleotide sequence ID" value="NZ_FZPH01000008.1"/>
</dbReference>
<dbReference type="EMBL" id="FZPH01000008">
    <property type="protein sequence ID" value="SNT52620.1"/>
    <property type="molecule type" value="Genomic_DNA"/>
</dbReference>
<dbReference type="InterPro" id="IPR023365">
    <property type="entry name" value="Sortase_dom-sf"/>
</dbReference>
<dbReference type="GO" id="GO:0016787">
    <property type="term" value="F:hydrolase activity"/>
    <property type="evidence" value="ECO:0007669"/>
    <property type="project" value="UniProtKB-KW"/>
</dbReference>
<dbReference type="AlphaFoldDB" id="A0A239NCY6"/>
<organism evidence="2 3">
    <name type="scientific">Asanoa hainanensis</name>
    <dbReference type="NCBI Taxonomy" id="560556"/>
    <lineage>
        <taxon>Bacteria</taxon>
        <taxon>Bacillati</taxon>
        <taxon>Actinomycetota</taxon>
        <taxon>Actinomycetes</taxon>
        <taxon>Micromonosporales</taxon>
        <taxon>Micromonosporaceae</taxon>
        <taxon>Asanoa</taxon>
    </lineage>
</organism>
<dbReference type="Gene3D" id="2.40.260.10">
    <property type="entry name" value="Sortase"/>
    <property type="match status" value="1"/>
</dbReference>
<dbReference type="Proteomes" id="UP000198362">
    <property type="component" value="Unassembled WGS sequence"/>
</dbReference>
<evidence type="ECO:0000313" key="2">
    <source>
        <dbReference type="EMBL" id="SNT52620.1"/>
    </source>
</evidence>
<reference evidence="2 3" key="1">
    <citation type="submission" date="2017-06" db="EMBL/GenBank/DDBJ databases">
        <authorList>
            <person name="Kim H.J."/>
            <person name="Triplett B.A."/>
        </authorList>
    </citation>
    <scope>NUCLEOTIDE SEQUENCE [LARGE SCALE GENOMIC DNA]</scope>
    <source>
        <strain evidence="2 3">CGMCC 4.5593</strain>
    </source>
</reference>
<proteinExistence type="predicted"/>
<dbReference type="InterPro" id="IPR042001">
    <property type="entry name" value="Sortase_F"/>
</dbReference>
<dbReference type="NCBIfam" id="NF033748">
    <property type="entry name" value="class_F_sortase"/>
    <property type="match status" value="1"/>
</dbReference>
<protein>
    <submittedName>
        <fullName evidence="2">Sortase family protein</fullName>
    </submittedName>
</protein>
<dbReference type="OrthoDB" id="525039at2"/>